<keyword evidence="3" id="KW-0472">Membrane</keyword>
<feature type="compositionally biased region" description="Basic and acidic residues" evidence="2">
    <location>
        <begin position="454"/>
        <end position="463"/>
    </location>
</feature>
<evidence type="ECO:0000313" key="5">
    <source>
        <dbReference type="EMBL" id="EON64621.1"/>
    </source>
</evidence>
<dbReference type="InterPro" id="IPR050645">
    <property type="entry name" value="Histidine_acid_phosphatase"/>
</dbReference>
<accession>R7YSL8</accession>
<dbReference type="RefSeq" id="XP_007779938.1">
    <property type="nucleotide sequence ID" value="XM_007781748.1"/>
</dbReference>
<keyword evidence="3" id="KW-0812">Transmembrane</keyword>
<evidence type="ECO:0008006" key="7">
    <source>
        <dbReference type="Google" id="ProtNLM"/>
    </source>
</evidence>
<evidence type="ECO:0000256" key="2">
    <source>
        <dbReference type="SAM" id="MobiDB-lite"/>
    </source>
</evidence>
<feature type="region of interest" description="Disordered" evidence="2">
    <location>
        <begin position="453"/>
        <end position="484"/>
    </location>
</feature>
<dbReference type="Pfam" id="PF00328">
    <property type="entry name" value="His_Phos_2"/>
    <property type="match status" value="1"/>
</dbReference>
<evidence type="ECO:0000256" key="3">
    <source>
        <dbReference type="SAM" id="Phobius"/>
    </source>
</evidence>
<dbReference type="OrthoDB" id="258392at2759"/>
<dbReference type="CDD" id="cd07061">
    <property type="entry name" value="HP_HAP_like"/>
    <property type="match status" value="1"/>
</dbReference>
<dbReference type="SUPFAM" id="SSF53254">
    <property type="entry name" value="Phosphoglycerate mutase-like"/>
    <property type="match status" value="1"/>
</dbReference>
<comment type="similarity">
    <text evidence="1">Belongs to the histidine acid phosphatase family.</text>
</comment>
<dbReference type="EMBL" id="JH767569">
    <property type="protein sequence ID" value="EON64621.1"/>
    <property type="molecule type" value="Genomic_DNA"/>
</dbReference>
<evidence type="ECO:0000313" key="6">
    <source>
        <dbReference type="Proteomes" id="UP000016924"/>
    </source>
</evidence>
<protein>
    <recommendedName>
        <fullName evidence="7">Acid phosphatase</fullName>
    </recommendedName>
</protein>
<organism evidence="5 6">
    <name type="scientific">Coniosporium apollinis (strain CBS 100218)</name>
    <name type="common">Rock-inhabiting black yeast</name>
    <dbReference type="NCBI Taxonomy" id="1168221"/>
    <lineage>
        <taxon>Eukaryota</taxon>
        <taxon>Fungi</taxon>
        <taxon>Dikarya</taxon>
        <taxon>Ascomycota</taxon>
        <taxon>Pezizomycotina</taxon>
        <taxon>Dothideomycetes</taxon>
        <taxon>Dothideomycetes incertae sedis</taxon>
        <taxon>Coniosporium</taxon>
    </lineage>
</organism>
<proteinExistence type="inferred from homology"/>
<reference evidence="6" key="1">
    <citation type="submission" date="2012-06" db="EMBL/GenBank/DDBJ databases">
        <title>The genome sequence of Coniosporium apollinis CBS 100218.</title>
        <authorList>
            <consortium name="The Broad Institute Genome Sequencing Platform"/>
            <person name="Cuomo C."/>
            <person name="Gorbushina A."/>
            <person name="Noack S."/>
            <person name="Walker B."/>
            <person name="Young S.K."/>
            <person name="Zeng Q."/>
            <person name="Gargeya S."/>
            <person name="Fitzgerald M."/>
            <person name="Haas B."/>
            <person name="Abouelleil A."/>
            <person name="Alvarado L."/>
            <person name="Arachchi H.M."/>
            <person name="Berlin A.M."/>
            <person name="Chapman S.B."/>
            <person name="Goldberg J."/>
            <person name="Griggs A."/>
            <person name="Gujja S."/>
            <person name="Hansen M."/>
            <person name="Howarth C."/>
            <person name="Imamovic A."/>
            <person name="Larimer J."/>
            <person name="McCowan C."/>
            <person name="Montmayeur A."/>
            <person name="Murphy C."/>
            <person name="Neiman D."/>
            <person name="Pearson M."/>
            <person name="Priest M."/>
            <person name="Roberts A."/>
            <person name="Saif S."/>
            <person name="Shea T."/>
            <person name="Sisk P."/>
            <person name="Sykes S."/>
            <person name="Wortman J."/>
            <person name="Nusbaum C."/>
            <person name="Birren B."/>
        </authorList>
    </citation>
    <scope>NUCLEOTIDE SEQUENCE [LARGE SCALE GENOMIC DNA]</scope>
    <source>
        <strain evidence="6">CBS 100218</strain>
    </source>
</reference>
<dbReference type="InterPro" id="IPR029033">
    <property type="entry name" value="His_PPase_superfam"/>
</dbReference>
<evidence type="ECO:0000256" key="1">
    <source>
        <dbReference type="ARBA" id="ARBA00005375"/>
    </source>
</evidence>
<keyword evidence="6" id="KW-1185">Reference proteome</keyword>
<evidence type="ECO:0000256" key="4">
    <source>
        <dbReference type="SAM" id="SignalP"/>
    </source>
</evidence>
<gene>
    <name evidence="5" type="ORF">W97_03854</name>
</gene>
<dbReference type="HOGENOM" id="CLU_023111_1_0_1"/>
<feature type="transmembrane region" description="Helical" evidence="3">
    <location>
        <begin position="415"/>
        <end position="439"/>
    </location>
</feature>
<dbReference type="STRING" id="1168221.R7YSL8"/>
<keyword evidence="4" id="KW-0732">Signal</keyword>
<dbReference type="Gene3D" id="3.40.50.1240">
    <property type="entry name" value="Phosphoglycerate mutase-like"/>
    <property type="match status" value="1"/>
</dbReference>
<dbReference type="PANTHER" id="PTHR11567:SF142">
    <property type="entry name" value="PHOSPHOGLYCERATE MUTASE-LIKE PROTEIN"/>
    <property type="match status" value="1"/>
</dbReference>
<dbReference type="OMA" id="REWAQAC"/>
<feature type="chain" id="PRO_5004450063" description="Acid phosphatase" evidence="4">
    <location>
        <begin position="20"/>
        <end position="484"/>
    </location>
</feature>
<dbReference type="AlphaFoldDB" id="R7YSL8"/>
<dbReference type="GeneID" id="19901165"/>
<sequence>MFSNLALLAVSTTIGAALGETILGVTVFTRHGDRTSKHFPGYSLTSLGAQQNFQVGQDYRGIYLDSDSPKRILGVSEDKYVSSQVYASAPDQKILLDTTTAFLQGLYPPLEEVTRLTLANGSAYTNPLNGYQYVHIRSEPSTSPNSIWLKGDDSCPAYTRASSSFKASPEFQQRTEATAPFYARFWDALRNVHDYNPANLTYANAYDIYDLLNTASIQNASSAPANHAISHDISAPDLARLRTLADSAEFAANYGRDEPMRAIGGATLAGAVLARLNETVVTHGRRKFSLLAGSYDTFLSFFGLAELTAASTDFYGLPAYASTMAFEIFTENNVTVFPALEDVSVRFLFRNGSDVEELRAFPLFGRSETALPWSEFVAEMGKRAVTSVKEWCEACESTEGFCMVYSVPTTKWNPAAYAVSGVISGIVVGTAVVLFILAYRKLAERARARKARRARQDDVHRAEMGMPDKGAVSERTDSVGSESV</sequence>
<dbReference type="PANTHER" id="PTHR11567">
    <property type="entry name" value="ACID PHOSPHATASE-RELATED"/>
    <property type="match status" value="1"/>
</dbReference>
<dbReference type="InterPro" id="IPR000560">
    <property type="entry name" value="His_Pase_clade-2"/>
</dbReference>
<feature type="signal peptide" evidence="4">
    <location>
        <begin position="1"/>
        <end position="19"/>
    </location>
</feature>
<dbReference type="Proteomes" id="UP000016924">
    <property type="component" value="Unassembled WGS sequence"/>
</dbReference>
<name>R7YSL8_CONA1</name>
<keyword evidence="3" id="KW-1133">Transmembrane helix</keyword>
<dbReference type="eggNOG" id="KOG3720">
    <property type="taxonomic scope" value="Eukaryota"/>
</dbReference>
<dbReference type="GO" id="GO:0016791">
    <property type="term" value="F:phosphatase activity"/>
    <property type="evidence" value="ECO:0007669"/>
    <property type="project" value="TreeGrafter"/>
</dbReference>